<feature type="transmembrane region" description="Helical" evidence="10">
    <location>
        <begin position="247"/>
        <end position="272"/>
    </location>
</feature>
<dbReference type="PANTHER" id="PTHR43298">
    <property type="entry name" value="MULTIDRUG RESISTANCE PROTEIN NORM-RELATED"/>
    <property type="match status" value="1"/>
</dbReference>
<dbReference type="PIRSF" id="PIRSF006603">
    <property type="entry name" value="DinF"/>
    <property type="match status" value="1"/>
</dbReference>
<dbReference type="InterPro" id="IPR048279">
    <property type="entry name" value="MdtK-like"/>
</dbReference>
<gene>
    <name evidence="11" type="primary">norM</name>
    <name evidence="11" type="ORF">GCM10011289_32580</name>
</gene>
<keyword evidence="4" id="KW-1003">Cell membrane</keyword>
<evidence type="ECO:0000256" key="7">
    <source>
        <dbReference type="ARBA" id="ARBA00023065"/>
    </source>
</evidence>
<evidence type="ECO:0000256" key="3">
    <source>
        <dbReference type="ARBA" id="ARBA00022449"/>
    </source>
</evidence>
<evidence type="ECO:0000256" key="9">
    <source>
        <dbReference type="ARBA" id="ARBA00031636"/>
    </source>
</evidence>
<evidence type="ECO:0000256" key="8">
    <source>
        <dbReference type="ARBA" id="ARBA00023136"/>
    </source>
</evidence>
<keyword evidence="6 10" id="KW-1133">Transmembrane helix</keyword>
<feature type="transmembrane region" description="Helical" evidence="10">
    <location>
        <begin position="428"/>
        <end position="451"/>
    </location>
</feature>
<feature type="transmembrane region" description="Helical" evidence="10">
    <location>
        <begin position="168"/>
        <end position="188"/>
    </location>
</feature>
<evidence type="ECO:0000256" key="1">
    <source>
        <dbReference type="ARBA" id="ARBA00004429"/>
    </source>
</evidence>
<name>A0A918P5L6_9NEIS</name>
<proteinExistence type="predicted"/>
<keyword evidence="2" id="KW-0813">Transport</keyword>
<feature type="transmembrane region" description="Helical" evidence="10">
    <location>
        <begin position="358"/>
        <end position="376"/>
    </location>
</feature>
<dbReference type="Proteomes" id="UP000645257">
    <property type="component" value="Unassembled WGS sequence"/>
</dbReference>
<dbReference type="AlphaFoldDB" id="A0A918P5L6"/>
<keyword evidence="5 10" id="KW-0812">Transmembrane</keyword>
<keyword evidence="7" id="KW-0406">Ion transport</keyword>
<dbReference type="RefSeq" id="WP_189536293.1">
    <property type="nucleotide sequence ID" value="NZ_BMYX01000023.1"/>
</dbReference>
<dbReference type="GO" id="GO:0006811">
    <property type="term" value="P:monoatomic ion transport"/>
    <property type="evidence" value="ECO:0007669"/>
    <property type="project" value="UniProtKB-KW"/>
</dbReference>
<dbReference type="CDD" id="cd13131">
    <property type="entry name" value="MATE_NorM_like"/>
    <property type="match status" value="1"/>
</dbReference>
<feature type="transmembrane region" description="Helical" evidence="10">
    <location>
        <begin position="322"/>
        <end position="346"/>
    </location>
</feature>
<accession>A0A918P5L6</accession>
<sequence length="463" mass="49602">MLFDLNHASSAQIRREATAIARLALPMMIAQVAQVATGFVDTVMSGQVSTDDLAAVSIGSSIFVTVYCTLMGVVTALNPIIAHEFGSGERAAIGETGRQGLWFGLFTGIFGMLLMLASEPLLRRALDLPYDVEDKVILFITGAALGMPGAMMHRALHAYASSVNKPRVIMMVSLAALLLNIPLNYILIHGLFGMPRMGGAGCGWATASVFWFAFFALLGYIGLGRYFKPFGLFAKASPPSLARMKGFLKLGLPIGLSFFVEVSLFSFIALLVTPLGTVVVASHQAVLNFSSLIYMLPASIATALSVRVGQYAGASDWKGARFASGVGLIAGLALALLTMIMVLLLREEIIRMYTSDERLIAIGMVLLLFAAVYQLTDAAQTIASGALRGYKLTTVPMAIHVSAFWGVGLGLGITLGLTHWLLARPMGIYGFWLALVISLTTAAVFLVWYLARASRQRIPHHSS</sequence>
<dbReference type="Pfam" id="PF01554">
    <property type="entry name" value="MatE"/>
    <property type="match status" value="2"/>
</dbReference>
<dbReference type="GO" id="GO:0015297">
    <property type="term" value="F:antiporter activity"/>
    <property type="evidence" value="ECO:0007669"/>
    <property type="project" value="UniProtKB-KW"/>
</dbReference>
<organism evidence="11 12">
    <name type="scientific">Paludibacterium paludis</name>
    <dbReference type="NCBI Taxonomy" id="1225769"/>
    <lineage>
        <taxon>Bacteria</taxon>
        <taxon>Pseudomonadati</taxon>
        <taxon>Pseudomonadota</taxon>
        <taxon>Betaproteobacteria</taxon>
        <taxon>Neisseriales</taxon>
        <taxon>Chromobacteriaceae</taxon>
        <taxon>Paludibacterium</taxon>
    </lineage>
</organism>
<reference evidence="11" key="1">
    <citation type="journal article" date="2014" name="Int. J. Syst. Evol. Microbiol.">
        <title>Complete genome sequence of Corynebacterium casei LMG S-19264T (=DSM 44701T), isolated from a smear-ripened cheese.</title>
        <authorList>
            <consortium name="US DOE Joint Genome Institute (JGI-PGF)"/>
            <person name="Walter F."/>
            <person name="Albersmeier A."/>
            <person name="Kalinowski J."/>
            <person name="Ruckert C."/>
        </authorList>
    </citation>
    <scope>NUCLEOTIDE SEQUENCE</scope>
    <source>
        <strain evidence="11">KCTC 32182</strain>
    </source>
</reference>
<comment type="caution">
    <text evidence="11">The sequence shown here is derived from an EMBL/GenBank/DDBJ whole genome shotgun (WGS) entry which is preliminary data.</text>
</comment>
<keyword evidence="8 10" id="KW-0472">Membrane</keyword>
<reference evidence="11" key="2">
    <citation type="submission" date="2020-09" db="EMBL/GenBank/DDBJ databases">
        <authorList>
            <person name="Sun Q."/>
            <person name="Kim S."/>
        </authorList>
    </citation>
    <scope>NUCLEOTIDE SEQUENCE</scope>
    <source>
        <strain evidence="11">KCTC 32182</strain>
    </source>
</reference>
<feature type="transmembrane region" description="Helical" evidence="10">
    <location>
        <begin position="100"/>
        <end position="117"/>
    </location>
</feature>
<dbReference type="GO" id="GO:0005886">
    <property type="term" value="C:plasma membrane"/>
    <property type="evidence" value="ECO:0007669"/>
    <property type="project" value="UniProtKB-SubCell"/>
</dbReference>
<dbReference type="InterPro" id="IPR002528">
    <property type="entry name" value="MATE_fam"/>
</dbReference>
<dbReference type="InterPro" id="IPR050222">
    <property type="entry name" value="MATE_MdtK"/>
</dbReference>
<comment type="subcellular location">
    <subcellularLocation>
        <location evidence="1">Cell inner membrane</location>
        <topology evidence="1">Multi-pass membrane protein</topology>
    </subcellularLocation>
</comment>
<evidence type="ECO:0000313" key="12">
    <source>
        <dbReference type="Proteomes" id="UP000645257"/>
    </source>
</evidence>
<protein>
    <recommendedName>
        <fullName evidence="9">Multidrug-efflux transporter</fullName>
    </recommendedName>
</protein>
<feature type="transmembrane region" description="Helical" evidence="10">
    <location>
        <begin position="397"/>
        <end position="422"/>
    </location>
</feature>
<feature type="transmembrane region" description="Helical" evidence="10">
    <location>
        <begin position="20"/>
        <end position="40"/>
    </location>
</feature>
<dbReference type="NCBIfam" id="TIGR00797">
    <property type="entry name" value="matE"/>
    <property type="match status" value="1"/>
</dbReference>
<feature type="transmembrane region" description="Helical" evidence="10">
    <location>
        <begin position="60"/>
        <end position="80"/>
    </location>
</feature>
<feature type="transmembrane region" description="Helical" evidence="10">
    <location>
        <begin position="137"/>
        <end position="156"/>
    </location>
</feature>
<evidence type="ECO:0000256" key="6">
    <source>
        <dbReference type="ARBA" id="ARBA00022989"/>
    </source>
</evidence>
<keyword evidence="12" id="KW-1185">Reference proteome</keyword>
<dbReference type="EMBL" id="BMYX01000023">
    <property type="protein sequence ID" value="GGY26519.1"/>
    <property type="molecule type" value="Genomic_DNA"/>
</dbReference>
<dbReference type="PANTHER" id="PTHR43298:SF2">
    <property type="entry name" value="FMN_FAD EXPORTER YEEO-RELATED"/>
    <property type="match status" value="1"/>
</dbReference>
<evidence type="ECO:0000256" key="10">
    <source>
        <dbReference type="SAM" id="Phobius"/>
    </source>
</evidence>
<dbReference type="GO" id="GO:0042910">
    <property type="term" value="F:xenobiotic transmembrane transporter activity"/>
    <property type="evidence" value="ECO:0007669"/>
    <property type="project" value="InterPro"/>
</dbReference>
<keyword evidence="3" id="KW-0050">Antiport</keyword>
<feature type="transmembrane region" description="Helical" evidence="10">
    <location>
        <begin position="292"/>
        <end position="310"/>
    </location>
</feature>
<evidence type="ECO:0000256" key="5">
    <source>
        <dbReference type="ARBA" id="ARBA00022692"/>
    </source>
</evidence>
<evidence type="ECO:0000313" key="11">
    <source>
        <dbReference type="EMBL" id="GGY26519.1"/>
    </source>
</evidence>
<evidence type="ECO:0000256" key="2">
    <source>
        <dbReference type="ARBA" id="ARBA00022448"/>
    </source>
</evidence>
<feature type="transmembrane region" description="Helical" evidence="10">
    <location>
        <begin position="208"/>
        <end position="227"/>
    </location>
</feature>
<evidence type="ECO:0000256" key="4">
    <source>
        <dbReference type="ARBA" id="ARBA00022475"/>
    </source>
</evidence>